<dbReference type="SUPFAM" id="SSF53474">
    <property type="entry name" value="alpha/beta-Hydrolases"/>
    <property type="match status" value="1"/>
</dbReference>
<dbReference type="GO" id="GO:0052689">
    <property type="term" value="F:carboxylic ester hydrolase activity"/>
    <property type="evidence" value="ECO:0007669"/>
    <property type="project" value="UniProtKB-ARBA"/>
</dbReference>
<dbReference type="Gene3D" id="3.40.50.1820">
    <property type="entry name" value="alpha/beta hydrolase"/>
    <property type="match status" value="1"/>
</dbReference>
<dbReference type="KEGG" id="fau:Fraau_3038"/>
<sequence length="301" mass="32999">MILGGGRRRWLAVAGGWMLGMLAGSLGWTGALYADEAHPPGQVELKIPSGDAHLNAFMYTAAGLGPHPLLILLHGFPGNERNLDLGQAARQAGWDVLYFDYRGSWGSGGRFSFAHALEDVRHVLGYMRSAELRQRFRIDPERIVLLGHSMGGGLALLAAERDAGVRCTAALAAWNIGAEPEDWRRHPERRQAQTAYFGQVTDPDSGPLRSSAASLRDEVAQAPADWDFVQGAKALSGRPLLLISDTRTPRDMETYTAMVDRLRSLGDARLTAITYVDDHPFSAHRQALQTQLIHWLDASCH</sequence>
<evidence type="ECO:0000313" key="6">
    <source>
        <dbReference type="EMBL" id="AFC87366.1"/>
    </source>
</evidence>
<dbReference type="PRINTS" id="PR00793">
    <property type="entry name" value="PROAMNOPTASE"/>
</dbReference>
<gene>
    <name evidence="6" type="ordered locus">Fraau_3038</name>
</gene>
<dbReference type="PANTHER" id="PTHR22946:SF9">
    <property type="entry name" value="POLYKETIDE TRANSFERASE AF380"/>
    <property type="match status" value="1"/>
</dbReference>
<keyword evidence="4" id="KW-1133">Transmembrane helix</keyword>
<keyword evidence="7" id="KW-1185">Reference proteome</keyword>
<keyword evidence="4" id="KW-0812">Transmembrane</keyword>
<feature type="transmembrane region" description="Helical" evidence="4">
    <location>
        <begin position="54"/>
        <end position="73"/>
    </location>
</feature>
<dbReference type="InterPro" id="IPR050261">
    <property type="entry name" value="FrsA_esterase"/>
</dbReference>
<accession>H8L3J7</accession>
<dbReference type="Proteomes" id="UP000005234">
    <property type="component" value="Chromosome"/>
</dbReference>
<dbReference type="Pfam" id="PF12697">
    <property type="entry name" value="Abhydrolase_6"/>
    <property type="match status" value="1"/>
</dbReference>
<proteinExistence type="inferred from homology"/>
<feature type="transmembrane region" description="Helical" evidence="4">
    <location>
        <begin position="12"/>
        <end position="34"/>
    </location>
</feature>
<evidence type="ECO:0000256" key="4">
    <source>
        <dbReference type="SAM" id="Phobius"/>
    </source>
</evidence>
<reference evidence="6" key="1">
    <citation type="submission" date="2012-02" db="EMBL/GenBank/DDBJ databases">
        <title>The complete genome of Frateuria aurantia DSM 6220.</title>
        <authorList>
            <consortium name="US DOE Joint Genome Institute (JGI-PGF)"/>
            <person name="Lucas S."/>
            <person name="Copeland A."/>
            <person name="Lapidus A."/>
            <person name="Glavina del Rio T."/>
            <person name="Dalin E."/>
            <person name="Tice H."/>
            <person name="Bruce D."/>
            <person name="Goodwin L."/>
            <person name="Pitluck S."/>
            <person name="Peters L."/>
            <person name="Ovchinnikova G."/>
            <person name="Teshima H."/>
            <person name="Kyrpides N."/>
            <person name="Mavromatis K."/>
            <person name="Ivanova N."/>
            <person name="Brettin T."/>
            <person name="Detter J.C."/>
            <person name="Han C."/>
            <person name="Larimer F."/>
            <person name="Land M."/>
            <person name="Hauser L."/>
            <person name="Markowitz V."/>
            <person name="Cheng J.-F."/>
            <person name="Hugenholtz P."/>
            <person name="Woyke T."/>
            <person name="Wu D."/>
            <person name="Brambilla E."/>
            <person name="Klenk H.-P."/>
            <person name="Eisen J.A."/>
        </authorList>
    </citation>
    <scope>NUCLEOTIDE SEQUENCE</scope>
    <source>
        <strain evidence="6">DSM 6220</strain>
    </source>
</reference>
<comment type="similarity">
    <text evidence="3">Belongs to the AB hydrolase superfamily. FUS2 hydrolase family.</text>
</comment>
<dbReference type="InterPro" id="IPR000073">
    <property type="entry name" value="AB_hydrolase_1"/>
</dbReference>
<keyword evidence="4" id="KW-0472">Membrane</keyword>
<evidence type="ECO:0000259" key="5">
    <source>
        <dbReference type="Pfam" id="PF12697"/>
    </source>
</evidence>
<name>H8L3J7_FRAAD</name>
<evidence type="ECO:0000256" key="1">
    <source>
        <dbReference type="ARBA" id="ARBA00010088"/>
    </source>
</evidence>
<feature type="domain" description="AB hydrolase-1" evidence="5">
    <location>
        <begin position="70"/>
        <end position="257"/>
    </location>
</feature>
<dbReference type="OrthoDB" id="9809549at2"/>
<dbReference type="InterPro" id="IPR002410">
    <property type="entry name" value="Peptidase_S33"/>
</dbReference>
<protein>
    <submittedName>
        <fullName evidence="6">Dienelactone hydrolase-like enzyme</fullName>
    </submittedName>
</protein>
<dbReference type="PANTHER" id="PTHR22946">
    <property type="entry name" value="DIENELACTONE HYDROLASE DOMAIN-CONTAINING PROTEIN-RELATED"/>
    <property type="match status" value="1"/>
</dbReference>
<dbReference type="GO" id="GO:0006508">
    <property type="term" value="P:proteolysis"/>
    <property type="evidence" value="ECO:0007669"/>
    <property type="project" value="InterPro"/>
</dbReference>
<dbReference type="EMBL" id="CP003350">
    <property type="protein sequence ID" value="AFC87366.1"/>
    <property type="molecule type" value="Genomic_DNA"/>
</dbReference>
<evidence type="ECO:0000313" key="7">
    <source>
        <dbReference type="Proteomes" id="UP000005234"/>
    </source>
</evidence>
<dbReference type="HOGENOM" id="CLU_080383_0_0_6"/>
<dbReference type="GO" id="GO:0008233">
    <property type="term" value="F:peptidase activity"/>
    <property type="evidence" value="ECO:0007669"/>
    <property type="project" value="InterPro"/>
</dbReference>
<dbReference type="AlphaFoldDB" id="H8L3J7"/>
<dbReference type="InterPro" id="IPR029058">
    <property type="entry name" value="AB_hydrolase_fold"/>
</dbReference>
<organism evidence="6 7">
    <name type="scientific">Frateuria aurantia (strain ATCC 33424 / DSM 6220 / KCTC 2777 / LMG 1558 / NBRC 3245 / NCIMB 13370)</name>
    <name type="common">Acetobacter aurantius</name>
    <dbReference type="NCBI Taxonomy" id="767434"/>
    <lineage>
        <taxon>Bacteria</taxon>
        <taxon>Pseudomonadati</taxon>
        <taxon>Pseudomonadota</taxon>
        <taxon>Gammaproteobacteria</taxon>
        <taxon>Lysobacterales</taxon>
        <taxon>Rhodanobacteraceae</taxon>
        <taxon>Frateuria</taxon>
    </lineage>
</organism>
<dbReference type="eggNOG" id="COG1073">
    <property type="taxonomic scope" value="Bacteria"/>
</dbReference>
<comment type="similarity">
    <text evidence="1">Belongs to the peptidase S33 family.</text>
</comment>
<keyword evidence="2 6" id="KW-0378">Hydrolase</keyword>
<evidence type="ECO:0000256" key="2">
    <source>
        <dbReference type="ARBA" id="ARBA00022801"/>
    </source>
</evidence>
<evidence type="ECO:0000256" key="3">
    <source>
        <dbReference type="ARBA" id="ARBA00038115"/>
    </source>
</evidence>